<dbReference type="SMART" id="SM00343">
    <property type="entry name" value="ZnF_C2HC"/>
    <property type="match status" value="2"/>
</dbReference>
<reference evidence="3 4" key="1">
    <citation type="journal article" date="2010" name="Science">
        <title>Genomic comparison of the ants Camponotus floridanus and Harpegnathos saltator.</title>
        <authorList>
            <person name="Bonasio R."/>
            <person name="Zhang G."/>
            <person name="Ye C."/>
            <person name="Mutti N.S."/>
            <person name="Fang X."/>
            <person name="Qin N."/>
            <person name="Donahue G."/>
            <person name="Yang P."/>
            <person name="Li Q."/>
            <person name="Li C."/>
            <person name="Zhang P."/>
            <person name="Huang Z."/>
            <person name="Berger S.L."/>
            <person name="Reinberg D."/>
            <person name="Wang J."/>
            <person name="Liebig J."/>
        </authorList>
    </citation>
    <scope>NUCLEOTIDE SEQUENCE [LARGE SCALE GENOMIC DNA]</scope>
    <source>
        <strain evidence="4">C129</strain>
    </source>
</reference>
<protein>
    <recommendedName>
        <fullName evidence="2">CCHC-type domain-containing protein</fullName>
    </recommendedName>
</protein>
<keyword evidence="1" id="KW-0479">Metal-binding</keyword>
<dbReference type="InParanoid" id="E2A137"/>
<dbReference type="PROSITE" id="PS50158">
    <property type="entry name" value="ZF_CCHC"/>
    <property type="match status" value="1"/>
</dbReference>
<keyword evidence="4" id="KW-1185">Reference proteome</keyword>
<evidence type="ECO:0000259" key="2">
    <source>
        <dbReference type="PROSITE" id="PS50158"/>
    </source>
</evidence>
<keyword evidence="1" id="KW-0863">Zinc-finger</keyword>
<dbReference type="Gene3D" id="4.10.60.10">
    <property type="entry name" value="Zinc finger, CCHC-type"/>
    <property type="match status" value="1"/>
</dbReference>
<gene>
    <name evidence="3" type="ORF">EAG_03374</name>
</gene>
<evidence type="ECO:0000256" key="1">
    <source>
        <dbReference type="PROSITE-ProRule" id="PRU00047"/>
    </source>
</evidence>
<sequence>GSGPIRCYSCLEAGHIAAQCPERGGNERGVRCYKCGAPFHKLARCCA</sequence>
<name>E2A137_CAMFO</name>
<dbReference type="InterPro" id="IPR001878">
    <property type="entry name" value="Znf_CCHC"/>
</dbReference>
<dbReference type="InterPro" id="IPR036875">
    <property type="entry name" value="Znf_CCHC_sf"/>
</dbReference>
<feature type="domain" description="CCHC-type" evidence="2">
    <location>
        <begin position="6"/>
        <end position="22"/>
    </location>
</feature>
<dbReference type="Proteomes" id="UP000000311">
    <property type="component" value="Unassembled WGS sequence"/>
</dbReference>
<accession>E2A137</accession>
<dbReference type="GO" id="GO:0008270">
    <property type="term" value="F:zinc ion binding"/>
    <property type="evidence" value="ECO:0007669"/>
    <property type="project" value="UniProtKB-KW"/>
</dbReference>
<evidence type="ECO:0000313" key="4">
    <source>
        <dbReference type="Proteomes" id="UP000000311"/>
    </source>
</evidence>
<proteinExistence type="predicted"/>
<keyword evidence="1" id="KW-0862">Zinc</keyword>
<evidence type="ECO:0000313" key="3">
    <source>
        <dbReference type="EMBL" id="EFN72852.1"/>
    </source>
</evidence>
<dbReference type="Pfam" id="PF00098">
    <property type="entry name" value="zf-CCHC"/>
    <property type="match status" value="1"/>
</dbReference>
<dbReference type="AlphaFoldDB" id="E2A137"/>
<dbReference type="SUPFAM" id="SSF57756">
    <property type="entry name" value="Retrovirus zinc finger-like domains"/>
    <property type="match status" value="1"/>
</dbReference>
<organism evidence="4">
    <name type="scientific">Camponotus floridanus</name>
    <name type="common">Florida carpenter ant</name>
    <dbReference type="NCBI Taxonomy" id="104421"/>
    <lineage>
        <taxon>Eukaryota</taxon>
        <taxon>Metazoa</taxon>
        <taxon>Ecdysozoa</taxon>
        <taxon>Arthropoda</taxon>
        <taxon>Hexapoda</taxon>
        <taxon>Insecta</taxon>
        <taxon>Pterygota</taxon>
        <taxon>Neoptera</taxon>
        <taxon>Endopterygota</taxon>
        <taxon>Hymenoptera</taxon>
        <taxon>Apocrita</taxon>
        <taxon>Aculeata</taxon>
        <taxon>Formicoidea</taxon>
        <taxon>Formicidae</taxon>
        <taxon>Formicinae</taxon>
        <taxon>Camponotus</taxon>
    </lineage>
</organism>
<feature type="non-terminal residue" evidence="3">
    <location>
        <position position="1"/>
    </location>
</feature>
<dbReference type="EMBL" id="GL435660">
    <property type="protein sequence ID" value="EFN72852.1"/>
    <property type="molecule type" value="Genomic_DNA"/>
</dbReference>
<dbReference type="GO" id="GO:0003676">
    <property type="term" value="F:nucleic acid binding"/>
    <property type="evidence" value="ECO:0007669"/>
    <property type="project" value="InterPro"/>
</dbReference>
<feature type="non-terminal residue" evidence="3">
    <location>
        <position position="47"/>
    </location>
</feature>